<keyword evidence="2" id="KW-1185">Reference proteome</keyword>
<reference evidence="1" key="1">
    <citation type="submission" date="2019-06" db="EMBL/GenBank/DDBJ databases">
        <authorList>
            <person name="Zheng W."/>
        </authorList>
    </citation>
    <scope>NUCLEOTIDE SEQUENCE</scope>
    <source>
        <strain evidence="1">QDHG01</strain>
    </source>
</reference>
<comment type="caution">
    <text evidence="1">The sequence shown here is derived from an EMBL/GenBank/DDBJ whole genome shotgun (WGS) entry which is preliminary data.</text>
</comment>
<protein>
    <submittedName>
        <fullName evidence="1">Uncharacterized protein</fullName>
    </submittedName>
</protein>
<evidence type="ECO:0000313" key="1">
    <source>
        <dbReference type="EMBL" id="TNV78790.1"/>
    </source>
</evidence>
<evidence type="ECO:0000313" key="2">
    <source>
        <dbReference type="Proteomes" id="UP000785679"/>
    </source>
</evidence>
<dbReference type="AlphaFoldDB" id="A0A8J8NRA6"/>
<dbReference type="Proteomes" id="UP000785679">
    <property type="component" value="Unassembled WGS sequence"/>
</dbReference>
<accession>A0A8J8NRA6</accession>
<dbReference type="EMBL" id="RRYP01009840">
    <property type="protein sequence ID" value="TNV78790.1"/>
    <property type="molecule type" value="Genomic_DNA"/>
</dbReference>
<organism evidence="1 2">
    <name type="scientific">Halteria grandinella</name>
    <dbReference type="NCBI Taxonomy" id="5974"/>
    <lineage>
        <taxon>Eukaryota</taxon>
        <taxon>Sar</taxon>
        <taxon>Alveolata</taxon>
        <taxon>Ciliophora</taxon>
        <taxon>Intramacronucleata</taxon>
        <taxon>Spirotrichea</taxon>
        <taxon>Stichotrichia</taxon>
        <taxon>Sporadotrichida</taxon>
        <taxon>Halteriidae</taxon>
        <taxon>Halteria</taxon>
    </lineage>
</organism>
<name>A0A8J8NRA6_HALGN</name>
<proteinExistence type="predicted"/>
<gene>
    <name evidence="1" type="ORF">FGO68_gene7053</name>
</gene>
<sequence>MVRLFQGTRPAIERSWQTGKSNYLGETDLGDVFSLFSSHGACQTAITGLALLIKTVLLDWKPPPIVYFFVCMRGVLLSDLSTNENSAGVTDVFNASYCGVSVLLQLYMSPTVSCFQDLILLNTSLYLLVSTFASF</sequence>